<accession>A0A914C0B5</accession>
<keyword evidence="2" id="KW-1133">Transmembrane helix</keyword>
<dbReference type="PANTHER" id="PTHR36694:SF11">
    <property type="entry name" value="LP21121P-RELATED"/>
    <property type="match status" value="1"/>
</dbReference>
<keyword evidence="3" id="KW-1185">Reference proteome</keyword>
<feature type="compositionally biased region" description="Basic and acidic residues" evidence="1">
    <location>
        <begin position="375"/>
        <end position="393"/>
    </location>
</feature>
<reference evidence="4" key="1">
    <citation type="submission" date="2022-11" db="UniProtKB">
        <authorList>
            <consortium name="WormBaseParasite"/>
        </authorList>
    </citation>
    <scope>IDENTIFICATION</scope>
</reference>
<dbReference type="WBParaSite" id="ACRNAN_Path_1410.g5541.t1">
    <property type="protein sequence ID" value="ACRNAN_Path_1410.g5541.t1"/>
    <property type="gene ID" value="ACRNAN_Path_1410.g5541"/>
</dbReference>
<feature type="region of interest" description="Disordered" evidence="1">
    <location>
        <begin position="301"/>
        <end position="490"/>
    </location>
</feature>
<evidence type="ECO:0000313" key="3">
    <source>
        <dbReference type="Proteomes" id="UP000887540"/>
    </source>
</evidence>
<protein>
    <submittedName>
        <fullName evidence="4">Uncharacterized protein</fullName>
    </submittedName>
</protein>
<keyword evidence="2" id="KW-0812">Transmembrane</keyword>
<feature type="compositionally biased region" description="Polar residues" evidence="1">
    <location>
        <begin position="479"/>
        <end position="490"/>
    </location>
</feature>
<feature type="transmembrane region" description="Helical" evidence="2">
    <location>
        <begin position="108"/>
        <end position="132"/>
    </location>
</feature>
<evidence type="ECO:0000256" key="2">
    <source>
        <dbReference type="SAM" id="Phobius"/>
    </source>
</evidence>
<sequence length="490" mass="57086">MAVNPCCCWKLKDAAVTIGIWSAIYSFATLAIMGWQWSVLSQCSHVTMAQANLQCEYYCPCVGASTSRTSALVEGLFVIQILCLIVAFFLLFASLGLIYGVHTWSRFLVWPWFPCMASSILTSLAYCIMWWTGDVRDYWLVLTIVEIFGVLVNVYCFFVIAVFYKRMQQELKYYEEKRSRRKYDRFSQADTSGAYTDQDDSRELAYREWDDRYQPQDKYPPPPDPYIQRPPYYGTPTRYSQEQRFEEVEQAESEPIVPMTDTQRPIQQAQSVPSLFEDFRDVPRGSVRRHRHRSYCKCCDRHHHHHSHHHHHKRRRSRSRCRKDSSDACSSDYSATDSTSSRHRHRRHSRHYSDNESDLSNFTENGKKRRKHREERKGPRQVKRDDRDREFRSAETQVASEIPEMTQPSGYPGAFTIPQHIVIPPVSPDEPDNDKPRKYKINSEITISYDPRRGGTSQVGYAPSPRPDSRPLSRGPLSTQNHPISITSNV</sequence>
<feature type="compositionally biased region" description="Low complexity" evidence="1">
    <location>
        <begin position="327"/>
        <end position="339"/>
    </location>
</feature>
<feature type="compositionally biased region" description="Polar residues" evidence="1">
    <location>
        <begin position="261"/>
        <end position="273"/>
    </location>
</feature>
<feature type="transmembrane region" description="Helical" evidence="2">
    <location>
        <begin position="138"/>
        <end position="164"/>
    </location>
</feature>
<feature type="region of interest" description="Disordered" evidence="1">
    <location>
        <begin position="213"/>
        <end position="234"/>
    </location>
</feature>
<dbReference type="Proteomes" id="UP000887540">
    <property type="component" value="Unplaced"/>
</dbReference>
<organism evidence="3 4">
    <name type="scientific">Acrobeloides nanus</name>
    <dbReference type="NCBI Taxonomy" id="290746"/>
    <lineage>
        <taxon>Eukaryota</taxon>
        <taxon>Metazoa</taxon>
        <taxon>Ecdysozoa</taxon>
        <taxon>Nematoda</taxon>
        <taxon>Chromadorea</taxon>
        <taxon>Rhabditida</taxon>
        <taxon>Tylenchina</taxon>
        <taxon>Cephalobomorpha</taxon>
        <taxon>Cephaloboidea</taxon>
        <taxon>Cephalobidae</taxon>
        <taxon>Acrobeloides</taxon>
    </lineage>
</organism>
<evidence type="ECO:0000313" key="4">
    <source>
        <dbReference type="WBParaSite" id="ACRNAN_Path_1410.g5541.t1"/>
    </source>
</evidence>
<feature type="transmembrane region" description="Helical" evidence="2">
    <location>
        <begin position="77"/>
        <end position="101"/>
    </location>
</feature>
<proteinExistence type="predicted"/>
<name>A0A914C0B5_9BILA</name>
<feature type="compositionally biased region" description="Basic residues" evidence="1">
    <location>
        <begin position="341"/>
        <end position="350"/>
    </location>
</feature>
<feature type="transmembrane region" description="Helical" evidence="2">
    <location>
        <begin position="18"/>
        <end position="38"/>
    </location>
</feature>
<dbReference type="PANTHER" id="PTHR36694">
    <property type="entry name" value="PASIFLORA 1, ISOFORM A-RELATED"/>
    <property type="match status" value="1"/>
</dbReference>
<feature type="region of interest" description="Disordered" evidence="1">
    <location>
        <begin position="261"/>
        <end position="287"/>
    </location>
</feature>
<evidence type="ECO:0000256" key="1">
    <source>
        <dbReference type="SAM" id="MobiDB-lite"/>
    </source>
</evidence>
<dbReference type="AlphaFoldDB" id="A0A914C0B5"/>
<keyword evidence="2" id="KW-0472">Membrane</keyword>
<feature type="compositionally biased region" description="Basic residues" evidence="1">
    <location>
        <begin position="301"/>
        <end position="321"/>
    </location>
</feature>